<dbReference type="InterPro" id="IPR004464">
    <property type="entry name" value="FBPase_class-2/SBPase"/>
</dbReference>
<keyword evidence="5" id="KW-0378">Hydrolase</keyword>
<keyword evidence="4" id="KW-0479">Metal-binding</keyword>
<dbReference type="PANTHER" id="PTHR30447">
    <property type="entry name" value="FRUCTOSE-1,6-BISPHOSPHATASE CLASS 2"/>
    <property type="match status" value="1"/>
</dbReference>
<dbReference type="Pfam" id="PF03320">
    <property type="entry name" value="FBPase_glpX"/>
    <property type="match status" value="1"/>
</dbReference>
<dbReference type="Proteomes" id="UP000662814">
    <property type="component" value="Chromosome"/>
</dbReference>
<evidence type="ECO:0000256" key="3">
    <source>
        <dbReference type="ARBA" id="ARBA00008989"/>
    </source>
</evidence>
<evidence type="ECO:0000313" key="10">
    <source>
        <dbReference type="Proteomes" id="UP000662814"/>
    </source>
</evidence>
<dbReference type="PANTHER" id="PTHR30447:SF0">
    <property type="entry name" value="FRUCTOSE-1,6-BISPHOSPHATASE 1 CLASS 2-RELATED"/>
    <property type="match status" value="1"/>
</dbReference>
<gene>
    <name evidence="9" type="ORF">HCR76_05800</name>
</gene>
<dbReference type="SUPFAM" id="SSF56655">
    <property type="entry name" value="Carbohydrate phosphatase"/>
    <property type="match status" value="1"/>
</dbReference>
<evidence type="ECO:0000256" key="8">
    <source>
        <dbReference type="PIRNR" id="PIRNR004532"/>
    </source>
</evidence>
<comment type="catalytic activity">
    <reaction evidence="1">
        <text>beta-D-fructose 1,6-bisphosphate + H2O = beta-D-fructose 6-phosphate + phosphate</text>
        <dbReference type="Rhea" id="RHEA:11064"/>
        <dbReference type="ChEBI" id="CHEBI:15377"/>
        <dbReference type="ChEBI" id="CHEBI:32966"/>
        <dbReference type="ChEBI" id="CHEBI:43474"/>
        <dbReference type="ChEBI" id="CHEBI:57634"/>
        <dbReference type="EC" id="3.1.3.11"/>
    </reaction>
</comment>
<evidence type="ECO:0000256" key="5">
    <source>
        <dbReference type="ARBA" id="ARBA00022801"/>
    </source>
</evidence>
<dbReference type="Gene3D" id="3.40.190.90">
    <property type="match status" value="1"/>
</dbReference>
<evidence type="ECO:0000256" key="6">
    <source>
        <dbReference type="ARBA" id="ARBA00023211"/>
    </source>
</evidence>
<dbReference type="PIRSF" id="PIRSF004532">
    <property type="entry name" value="GlpX"/>
    <property type="match status" value="1"/>
</dbReference>
<accession>A0ABX6YL90</accession>
<dbReference type="EMBL" id="CP061169">
    <property type="protein sequence ID" value="QPZ39569.1"/>
    <property type="molecule type" value="Genomic_DNA"/>
</dbReference>
<evidence type="ECO:0000256" key="7">
    <source>
        <dbReference type="ARBA" id="ARBA00023277"/>
    </source>
</evidence>
<evidence type="ECO:0000313" key="9">
    <source>
        <dbReference type="EMBL" id="QPZ39569.1"/>
    </source>
</evidence>
<reference evidence="9 10" key="1">
    <citation type="submission" date="2020-12" db="EMBL/GenBank/DDBJ databases">
        <title>Microbacterium sp. HY060.</title>
        <authorList>
            <person name="Zhou J."/>
        </authorList>
    </citation>
    <scope>NUCLEOTIDE SEQUENCE [LARGE SCALE GENOMIC DNA]</scope>
    <source>
        <strain evidence="9 10">HY60</strain>
    </source>
</reference>
<keyword evidence="10" id="KW-1185">Reference proteome</keyword>
<proteinExistence type="inferred from homology"/>
<dbReference type="Gene3D" id="3.30.540.10">
    <property type="entry name" value="Fructose-1,6-Bisphosphatase, subunit A, domain 1"/>
    <property type="match status" value="1"/>
</dbReference>
<evidence type="ECO:0000256" key="4">
    <source>
        <dbReference type="ARBA" id="ARBA00022723"/>
    </source>
</evidence>
<comment type="pathway">
    <text evidence="2">Carbohydrate biosynthesis; gluconeogenesis.</text>
</comment>
<evidence type="ECO:0000256" key="2">
    <source>
        <dbReference type="ARBA" id="ARBA00004742"/>
    </source>
</evidence>
<keyword evidence="7 8" id="KW-0119">Carbohydrate metabolism</keyword>
<evidence type="ECO:0000256" key="1">
    <source>
        <dbReference type="ARBA" id="ARBA00001273"/>
    </source>
</evidence>
<sequence>MTFEPSDRALQDHLVRITERAAVAAVEFVGSGNKLAVDGAAVRAMRLAFETALVAARIVVGEGEKDEAPMLYGGELLGAGGPAIDVAVDPVDGTRLAAEALPGSVAVMAVAPRGALVDPAAVFYMEKLISPAAGGALSLERPLTENLSILASALGRPVNQLRVAVQTRPRNQRYIEEIRAAGSIVVPFADGDVVESLRAARGDGIDLLIGIGGAPEGVLTAVAVAASDGHMQARLSPQTTGERDRAVAAGQPHGEVLTLGDLVASPGVFVLTAVTDAAGLAAPRVVDGAVVTESIVIDGVGDPRTVVWQHPVAT</sequence>
<name>A0ABX6YL90_9MICO</name>
<comment type="similarity">
    <text evidence="3 8">Belongs to the FBPase class 2 family.</text>
</comment>
<organism evidence="9 10">
    <name type="scientific">Paramicrobacterium chengjingii</name>
    <dbReference type="NCBI Taxonomy" id="2769067"/>
    <lineage>
        <taxon>Bacteria</taxon>
        <taxon>Bacillati</taxon>
        <taxon>Actinomycetota</taxon>
        <taxon>Actinomycetes</taxon>
        <taxon>Micrococcales</taxon>
        <taxon>Microbacteriaceae</taxon>
        <taxon>Paramicrobacterium</taxon>
    </lineage>
</organism>
<protein>
    <recommendedName>
        <fullName evidence="8">Fructose-1,6-bisphosphatase</fullName>
    </recommendedName>
</protein>
<keyword evidence="6" id="KW-0464">Manganese</keyword>
<dbReference type="RefSeq" id="WP_166989073.1">
    <property type="nucleotide sequence ID" value="NZ_CP061169.1"/>
</dbReference>